<dbReference type="VEuPathDB" id="TriTrypDB:TvY486_0019270"/>
<proteinExistence type="predicted"/>
<organism evidence="3 4">
    <name type="scientific">Trypanosoma vivax (strain Y486)</name>
    <dbReference type="NCBI Taxonomy" id="1055687"/>
    <lineage>
        <taxon>Eukaryota</taxon>
        <taxon>Discoba</taxon>
        <taxon>Euglenozoa</taxon>
        <taxon>Kinetoplastea</taxon>
        <taxon>Metakinetoplastina</taxon>
        <taxon>Trypanosomatida</taxon>
        <taxon>Trypanosomatidae</taxon>
        <taxon>Trypanosoma</taxon>
        <taxon>Duttonella</taxon>
    </lineage>
</organism>
<evidence type="ECO:0000256" key="1">
    <source>
        <dbReference type="SAM" id="MobiDB-lite"/>
    </source>
</evidence>
<dbReference type="EMBL" id="CAEX01002980">
    <property type="protein sequence ID" value="CCD19238.1"/>
    <property type="molecule type" value="Genomic_DNA"/>
</dbReference>
<sequence>MCGPALLSLLALASSLALRSEKALAASTDGLASGVAQKMCAFGTALDNAAGEARALTEKLAQRRETTARNLGALTAALAAAQQILNETAKAHELRSLADTGEMEKKARQRVAKLKQVMEDTMTAGEAASKAAAGVKEYMRVLGTVAQGQTSAATCINADAKLERGAANLKEKLKHECQHFFDNATTDARKTTDAVLKDLKAASQDVVITGRSAAVPGGSYEKQTPNFGTEADGTDGKCNLFNMAHATHTGVAVGEGETVTYADTIELQFHSAAGTMTLLGQKGKLAHNQTIGTIIKTLQSANRTTKDERGEHDLCHVGRIDICNEQNDVAAHVKKLIADAMKKRDETLTQAQNELKAREEEHNNKDTQDGAAATHKQSPGTRGDLEAPKAGESQTQTPASFANQHKVSHSTLLSLFASLSAHA</sequence>
<evidence type="ECO:0000313" key="4">
    <source>
        <dbReference type="Proteomes" id="UP000009027"/>
    </source>
</evidence>
<evidence type="ECO:0000256" key="2">
    <source>
        <dbReference type="SAM" id="SignalP"/>
    </source>
</evidence>
<accession>F9WNW6</accession>
<keyword evidence="2" id="KW-0732">Signal</keyword>
<feature type="compositionally biased region" description="Basic and acidic residues" evidence="1">
    <location>
        <begin position="357"/>
        <end position="368"/>
    </location>
</feature>
<feature type="region of interest" description="Disordered" evidence="1">
    <location>
        <begin position="357"/>
        <end position="404"/>
    </location>
</feature>
<feature type="compositionally biased region" description="Polar residues" evidence="1">
    <location>
        <begin position="392"/>
        <end position="404"/>
    </location>
</feature>
<name>F9WNW6_TRYVY</name>
<dbReference type="AlphaFoldDB" id="F9WNW6"/>
<dbReference type="Proteomes" id="UP000009027">
    <property type="component" value="Unassembled WGS sequence"/>
</dbReference>
<feature type="chain" id="PRO_5003390710" evidence="2">
    <location>
        <begin position="26"/>
        <end position="423"/>
    </location>
</feature>
<protein>
    <submittedName>
        <fullName evidence="3">Uncharacterized protein</fullName>
    </submittedName>
</protein>
<keyword evidence="4" id="KW-1185">Reference proteome</keyword>
<gene>
    <name evidence="3" type="ORF">TvY486_0019270</name>
</gene>
<feature type="signal peptide" evidence="2">
    <location>
        <begin position="1"/>
        <end position="25"/>
    </location>
</feature>
<evidence type="ECO:0000313" key="3">
    <source>
        <dbReference type="EMBL" id="CCD19238.1"/>
    </source>
</evidence>
<reference evidence="3 4" key="1">
    <citation type="journal article" date="2012" name="Proc. Natl. Acad. Sci. U.S.A.">
        <title>Antigenic diversity is generated by distinct evolutionary mechanisms in African trypanosome species.</title>
        <authorList>
            <person name="Jackson A.P."/>
            <person name="Berry A."/>
            <person name="Aslett M."/>
            <person name="Allison H.C."/>
            <person name="Burton P."/>
            <person name="Vavrova-Anderson J."/>
            <person name="Brown R."/>
            <person name="Browne H."/>
            <person name="Corton N."/>
            <person name="Hauser H."/>
            <person name="Gamble J."/>
            <person name="Gilderthorp R."/>
            <person name="Marcello L."/>
            <person name="McQuillan J."/>
            <person name="Otto T.D."/>
            <person name="Quail M.A."/>
            <person name="Sanders M.J."/>
            <person name="van Tonder A."/>
            <person name="Ginger M.L."/>
            <person name="Field M.C."/>
            <person name="Barry J.D."/>
            <person name="Hertz-Fowler C."/>
            <person name="Berriman M."/>
        </authorList>
    </citation>
    <scope>NUCLEOTIDE SEQUENCE</scope>
    <source>
        <strain evidence="3 4">Y486</strain>
    </source>
</reference>